<evidence type="ECO:0000256" key="1">
    <source>
        <dbReference type="ARBA" id="ARBA00004202"/>
    </source>
</evidence>
<dbReference type="GO" id="GO:0043190">
    <property type="term" value="C:ATP-binding cassette (ABC) transporter complex"/>
    <property type="evidence" value="ECO:0007669"/>
    <property type="project" value="TreeGrafter"/>
</dbReference>
<dbReference type="NCBIfam" id="TIGR04520">
    <property type="entry name" value="ECF_ATPase_1"/>
    <property type="match status" value="1"/>
</dbReference>
<sequence>MTDQRSYGIIQGHNITYSYGHIRALQTISILIPQGKHIAVLGANGSGKSTLARHFNAILVPVEGTVKVKGMDTQDQEQIWKIRNTVGMVFQNSENQIVGATVEDDIVFGLENLGLESEDIAIRLERVVNKLQLGAIRYKEPHQLSGGQKQRVAIAGVLAMEPDVIVLDEATSMLDPDGRQEVLTALKTILEDSTKTIIQITHDIEEAILADEVYVLAEGQIVMKGVPKTIFTYDNGLPSLGLQLPFSMRFYQKFATLQSEIIETEHIPMCMEELVNQLCRYNVKT</sequence>
<dbReference type="InterPro" id="IPR017871">
    <property type="entry name" value="ABC_transporter-like_CS"/>
</dbReference>
<keyword evidence="7" id="KW-1278">Translocase</keyword>
<evidence type="ECO:0000256" key="5">
    <source>
        <dbReference type="ARBA" id="ARBA00022741"/>
    </source>
</evidence>
<accession>A0A1E5G5D8</accession>
<dbReference type="Pfam" id="PF00005">
    <property type="entry name" value="ABC_tran"/>
    <property type="match status" value="1"/>
</dbReference>
<evidence type="ECO:0000313" key="10">
    <source>
        <dbReference type="EMBL" id="OEF97909.1"/>
    </source>
</evidence>
<evidence type="ECO:0000313" key="11">
    <source>
        <dbReference type="Proteomes" id="UP000094296"/>
    </source>
</evidence>
<dbReference type="EMBL" id="MIJE01000002">
    <property type="protein sequence ID" value="OEF97909.1"/>
    <property type="molecule type" value="Genomic_DNA"/>
</dbReference>
<keyword evidence="5" id="KW-0547">Nucleotide-binding</keyword>
<protein>
    <submittedName>
        <fullName evidence="10">Energy-coupling factor transporter ATPase</fullName>
    </submittedName>
</protein>
<dbReference type="InterPro" id="IPR027417">
    <property type="entry name" value="P-loop_NTPase"/>
</dbReference>
<dbReference type="STRING" id="766136.BHF68_12620"/>
<gene>
    <name evidence="10" type="ORF">BHF68_12620</name>
</gene>
<dbReference type="GO" id="GO:0042626">
    <property type="term" value="F:ATPase-coupled transmembrane transporter activity"/>
    <property type="evidence" value="ECO:0007669"/>
    <property type="project" value="TreeGrafter"/>
</dbReference>
<comment type="subcellular location">
    <subcellularLocation>
        <location evidence="1">Cell membrane</location>
        <topology evidence="1">Peripheral membrane protein</topology>
    </subcellularLocation>
</comment>
<keyword evidence="8" id="KW-0472">Membrane</keyword>
<keyword evidence="6" id="KW-0067">ATP-binding</keyword>
<dbReference type="Proteomes" id="UP000094296">
    <property type="component" value="Unassembled WGS sequence"/>
</dbReference>
<reference evidence="10 11" key="1">
    <citation type="submission" date="2016-09" db="EMBL/GenBank/DDBJ databases">
        <title>Draft genome sequence for the type strain of Desulfuribacillus alkaliarsenatis AHT28, an obligately anaerobic, sulfidogenic bacterium isolated from Russian soda lake sediments.</title>
        <authorList>
            <person name="Abin C.A."/>
            <person name="Hollibaugh J.T."/>
        </authorList>
    </citation>
    <scope>NUCLEOTIDE SEQUENCE [LARGE SCALE GENOMIC DNA]</scope>
    <source>
        <strain evidence="10 11">AHT28</strain>
    </source>
</reference>
<proteinExistence type="inferred from homology"/>
<dbReference type="SUPFAM" id="SSF52540">
    <property type="entry name" value="P-loop containing nucleoside triphosphate hydrolases"/>
    <property type="match status" value="1"/>
</dbReference>
<evidence type="ECO:0000256" key="3">
    <source>
        <dbReference type="ARBA" id="ARBA00022448"/>
    </source>
</evidence>
<dbReference type="OrthoDB" id="9784332at2"/>
<dbReference type="PROSITE" id="PS00211">
    <property type="entry name" value="ABC_TRANSPORTER_1"/>
    <property type="match status" value="1"/>
</dbReference>
<dbReference type="SMART" id="SM00382">
    <property type="entry name" value="AAA"/>
    <property type="match status" value="1"/>
</dbReference>
<dbReference type="CDD" id="cd03225">
    <property type="entry name" value="ABC_cobalt_CbiO_domain1"/>
    <property type="match status" value="1"/>
</dbReference>
<dbReference type="RefSeq" id="WP_069642306.1">
    <property type="nucleotide sequence ID" value="NZ_MIJE01000002.1"/>
</dbReference>
<dbReference type="PANTHER" id="PTHR43553">
    <property type="entry name" value="HEAVY METAL TRANSPORTER"/>
    <property type="match status" value="1"/>
</dbReference>
<dbReference type="PANTHER" id="PTHR43553:SF24">
    <property type="entry name" value="ENERGY-COUPLING FACTOR TRANSPORTER ATP-BINDING PROTEIN ECFA1"/>
    <property type="match status" value="1"/>
</dbReference>
<dbReference type="PROSITE" id="PS50893">
    <property type="entry name" value="ABC_TRANSPORTER_2"/>
    <property type="match status" value="1"/>
</dbReference>
<dbReference type="InterPro" id="IPR015856">
    <property type="entry name" value="ABC_transpr_CbiO/EcfA_su"/>
</dbReference>
<dbReference type="GO" id="GO:0016887">
    <property type="term" value="F:ATP hydrolysis activity"/>
    <property type="evidence" value="ECO:0007669"/>
    <property type="project" value="InterPro"/>
</dbReference>
<dbReference type="InterPro" id="IPR003593">
    <property type="entry name" value="AAA+_ATPase"/>
</dbReference>
<evidence type="ECO:0000256" key="6">
    <source>
        <dbReference type="ARBA" id="ARBA00022840"/>
    </source>
</evidence>
<organism evidence="10 11">
    <name type="scientific">Desulfuribacillus alkaliarsenatis</name>
    <dbReference type="NCBI Taxonomy" id="766136"/>
    <lineage>
        <taxon>Bacteria</taxon>
        <taxon>Bacillati</taxon>
        <taxon>Bacillota</taxon>
        <taxon>Desulfuribacillia</taxon>
        <taxon>Desulfuribacillales</taxon>
        <taxon>Desulfuribacillaceae</taxon>
        <taxon>Desulfuribacillus</taxon>
    </lineage>
</organism>
<keyword evidence="4" id="KW-1003">Cell membrane</keyword>
<evidence type="ECO:0000256" key="4">
    <source>
        <dbReference type="ARBA" id="ARBA00022475"/>
    </source>
</evidence>
<dbReference type="InterPro" id="IPR050095">
    <property type="entry name" value="ECF_ABC_transporter_ATP-bd"/>
</dbReference>
<dbReference type="AlphaFoldDB" id="A0A1E5G5D8"/>
<keyword evidence="11" id="KW-1185">Reference proteome</keyword>
<dbReference type="GO" id="GO:0005524">
    <property type="term" value="F:ATP binding"/>
    <property type="evidence" value="ECO:0007669"/>
    <property type="project" value="UniProtKB-KW"/>
</dbReference>
<comment type="caution">
    <text evidence="10">The sequence shown here is derived from an EMBL/GenBank/DDBJ whole genome shotgun (WGS) entry which is preliminary data.</text>
</comment>
<name>A0A1E5G5D8_9FIRM</name>
<evidence type="ECO:0000256" key="2">
    <source>
        <dbReference type="ARBA" id="ARBA00005417"/>
    </source>
</evidence>
<evidence type="ECO:0000259" key="9">
    <source>
        <dbReference type="PROSITE" id="PS50893"/>
    </source>
</evidence>
<evidence type="ECO:0000256" key="7">
    <source>
        <dbReference type="ARBA" id="ARBA00022967"/>
    </source>
</evidence>
<evidence type="ECO:0000256" key="8">
    <source>
        <dbReference type="ARBA" id="ARBA00023136"/>
    </source>
</evidence>
<dbReference type="InterPro" id="IPR003439">
    <property type="entry name" value="ABC_transporter-like_ATP-bd"/>
</dbReference>
<dbReference type="FunFam" id="3.40.50.300:FF:000224">
    <property type="entry name" value="Energy-coupling factor transporter ATP-binding protein EcfA"/>
    <property type="match status" value="1"/>
</dbReference>
<keyword evidence="3" id="KW-0813">Transport</keyword>
<dbReference type="InterPro" id="IPR030947">
    <property type="entry name" value="EcfA_1"/>
</dbReference>
<feature type="domain" description="ABC transporter" evidence="9">
    <location>
        <begin position="10"/>
        <end position="243"/>
    </location>
</feature>
<dbReference type="Gene3D" id="3.40.50.300">
    <property type="entry name" value="P-loop containing nucleotide triphosphate hydrolases"/>
    <property type="match status" value="1"/>
</dbReference>
<comment type="similarity">
    <text evidence="2">Belongs to the ABC transporter superfamily.</text>
</comment>